<feature type="domain" description="TnsA endonuclease N-terminal" evidence="2">
    <location>
        <begin position="41"/>
        <end position="134"/>
    </location>
</feature>
<keyword evidence="1" id="KW-0540">Nuclease</keyword>
<sequence length="144" mass="16772">MTSYAQGEFVPKNPEKYSGKGRIKYRSSWEMTFMSFCDNHPGVVSWASESLQIPYFNPVTAKQTIYVPDFLVIYVDRNDNKHGEVIEIKPSKETMMENAKSQRDKLMVAINMAKWRAASLWCKQQGLVFRILTEHDLFVQGKRR</sequence>
<dbReference type="EC" id="3.1.-.-" evidence="1"/>
<evidence type="ECO:0000256" key="1">
    <source>
        <dbReference type="HAMAP-Rule" id="MF_04160"/>
    </source>
</evidence>
<dbReference type="GO" id="GO:0004527">
    <property type="term" value="F:exonuclease activity"/>
    <property type="evidence" value="ECO:0007669"/>
    <property type="project" value="UniProtKB-UniRule"/>
</dbReference>
<comment type="function">
    <text evidence="1">During phage morphogenesis, plays an essential role in the head-tail joining step. The associated nuclease activity is essential for morphogenesis, possibly by cleaving packaged DNA to enable the joining of heads to tails. Displays both exo- and endonuclease activity.</text>
</comment>
<keyword evidence="1" id="KW-0269">Exonuclease</keyword>
<dbReference type="Gene3D" id="3.40.91.30">
    <property type="match status" value="1"/>
</dbReference>
<feature type="active site" evidence="1">
    <location>
        <position position="30"/>
    </location>
</feature>
<proteinExistence type="inferred from homology"/>
<accession>A0A6J5L4Z2</accession>
<evidence type="ECO:0000313" key="3">
    <source>
        <dbReference type="EMBL" id="CAB4129524.1"/>
    </source>
</evidence>
<reference evidence="3" key="1">
    <citation type="submission" date="2020-04" db="EMBL/GenBank/DDBJ databases">
        <authorList>
            <person name="Chiriac C."/>
            <person name="Salcher M."/>
            <person name="Ghai R."/>
            <person name="Kavagutti S V."/>
        </authorList>
    </citation>
    <scope>NUCLEOTIDE SEQUENCE</scope>
</reference>
<dbReference type="InterPro" id="IPR014833">
    <property type="entry name" value="TnsA_N"/>
</dbReference>
<dbReference type="HAMAP" id="MF_04160">
    <property type="entry name" value="NUCL_HEAD_T4"/>
    <property type="match status" value="1"/>
</dbReference>
<dbReference type="GO" id="GO:0004519">
    <property type="term" value="F:endonuclease activity"/>
    <property type="evidence" value="ECO:0007669"/>
    <property type="project" value="UniProtKB-UniRule"/>
</dbReference>
<evidence type="ECO:0000259" key="2">
    <source>
        <dbReference type="Pfam" id="PF08722"/>
    </source>
</evidence>
<name>A0A6J5L4Z2_9CAUD</name>
<protein>
    <recommendedName>
        <fullName evidence="1">Head completion nuclease</fullName>
        <ecNumber evidence="1">3.1.-.-</ecNumber>
    </recommendedName>
</protein>
<dbReference type="Pfam" id="PF08722">
    <property type="entry name" value="Tn7_TnsA-like_N"/>
    <property type="match status" value="1"/>
</dbReference>
<comment type="similarity">
    <text evidence="1">Belongs to the Caudovirales head completion nuclease family.</text>
</comment>
<dbReference type="InterPro" id="IPR046390">
    <property type="entry name" value="NUCL_HEAD_T4"/>
</dbReference>
<gene>
    <name evidence="3" type="ORF">UFOVP116_31</name>
</gene>
<dbReference type="EMBL" id="LR796237">
    <property type="protein sequence ID" value="CAB4129524.1"/>
    <property type="molecule type" value="Genomic_DNA"/>
</dbReference>
<feature type="active site" evidence="1">
    <location>
        <position position="69"/>
    </location>
</feature>
<keyword evidence="1" id="KW-0378">Hydrolase</keyword>
<feature type="active site" evidence="1">
    <location>
        <position position="89"/>
    </location>
</feature>
<keyword evidence="1" id="KW-0255">Endonuclease</keyword>
<organism evidence="3">
    <name type="scientific">uncultured Caudovirales phage</name>
    <dbReference type="NCBI Taxonomy" id="2100421"/>
    <lineage>
        <taxon>Viruses</taxon>
        <taxon>Duplodnaviria</taxon>
        <taxon>Heunggongvirae</taxon>
        <taxon>Uroviricota</taxon>
        <taxon>Caudoviricetes</taxon>
        <taxon>Peduoviridae</taxon>
        <taxon>Maltschvirus</taxon>
        <taxon>Maltschvirus maltsch</taxon>
    </lineage>
</organism>